<gene>
    <name evidence="1" type="ORF">SAMN02745136_03478</name>
</gene>
<organism evidence="1 2">
    <name type="scientific">Anaerocolumna jejuensis DSM 15929</name>
    <dbReference type="NCBI Taxonomy" id="1121322"/>
    <lineage>
        <taxon>Bacteria</taxon>
        <taxon>Bacillati</taxon>
        <taxon>Bacillota</taxon>
        <taxon>Clostridia</taxon>
        <taxon>Lachnospirales</taxon>
        <taxon>Lachnospiraceae</taxon>
        <taxon>Anaerocolumna</taxon>
    </lineage>
</organism>
<dbReference type="EMBL" id="FRAC01000018">
    <property type="protein sequence ID" value="SHK84054.1"/>
    <property type="molecule type" value="Genomic_DNA"/>
</dbReference>
<dbReference type="RefSeq" id="WP_139241221.1">
    <property type="nucleotide sequence ID" value="NZ_FRAC01000018.1"/>
</dbReference>
<sequence length="403" mass="46721">MNRMNCIKNTTSIRKLVYIFTIICLFSLTACMSKEEKEKAKNNETLARPIVQEYLKRNYGSGEIKSLDSLNRPKRDLVLPDFSKITSSYVKSSVIVNKKEFSVITNVETGQCYDNYNEQLVVDDLKNYAASSLSIDAPYDIEVHYYLKDLDGELNGSSFGNFTEYGITSVDDLFNNDQYQIYLVCKYVASDMDFGSVDTKSFFPASEVSDVYLALLNYRSKDRYIAGNMVSLDYFYFGGPNNQYRLSDVVTAYKVKAYDSESKKSYYDDNVNYRYARYLSKSINGIEFVWNDIAYALDFEVVPAEKEIQMEDYSGKTFYSTDGKAISVGCTFRLDKRDDEDDRIYCYFDKALNKREMIVTDNNSDYRKYDLSTLQRDSDGHIYDALYINDKEMSYTLGFYKRK</sequence>
<reference evidence="1 2" key="1">
    <citation type="submission" date="2016-11" db="EMBL/GenBank/DDBJ databases">
        <authorList>
            <person name="Jaros S."/>
            <person name="Januszkiewicz K."/>
            <person name="Wedrychowicz H."/>
        </authorList>
    </citation>
    <scope>NUCLEOTIDE SEQUENCE [LARGE SCALE GENOMIC DNA]</scope>
    <source>
        <strain evidence="1 2">DSM 15929</strain>
    </source>
</reference>
<evidence type="ECO:0000313" key="1">
    <source>
        <dbReference type="EMBL" id="SHK84054.1"/>
    </source>
</evidence>
<evidence type="ECO:0000313" key="2">
    <source>
        <dbReference type="Proteomes" id="UP000184386"/>
    </source>
</evidence>
<evidence type="ECO:0008006" key="3">
    <source>
        <dbReference type="Google" id="ProtNLM"/>
    </source>
</evidence>
<keyword evidence="2" id="KW-1185">Reference proteome</keyword>
<dbReference type="Proteomes" id="UP000184386">
    <property type="component" value="Unassembled WGS sequence"/>
</dbReference>
<dbReference type="AlphaFoldDB" id="A0A1M6VRQ3"/>
<dbReference type="PROSITE" id="PS51257">
    <property type="entry name" value="PROKAR_LIPOPROTEIN"/>
    <property type="match status" value="1"/>
</dbReference>
<proteinExistence type="predicted"/>
<accession>A0A1M6VRQ3</accession>
<dbReference type="STRING" id="1121322.SAMN02745136_03478"/>
<protein>
    <recommendedName>
        <fullName evidence="3">Lipoprotein</fullName>
    </recommendedName>
</protein>
<name>A0A1M6VRQ3_9FIRM</name>